<protein>
    <submittedName>
        <fullName evidence="6">LysR family transcriptional regulator</fullName>
    </submittedName>
</protein>
<evidence type="ECO:0000256" key="3">
    <source>
        <dbReference type="ARBA" id="ARBA00023125"/>
    </source>
</evidence>
<dbReference type="InterPro" id="IPR036388">
    <property type="entry name" value="WH-like_DNA-bd_sf"/>
</dbReference>
<organism evidence="6 7">
    <name type="scientific">Polaromonas aquatica</name>
    <dbReference type="NCBI Taxonomy" id="332657"/>
    <lineage>
        <taxon>Bacteria</taxon>
        <taxon>Pseudomonadati</taxon>
        <taxon>Pseudomonadota</taxon>
        <taxon>Betaproteobacteria</taxon>
        <taxon>Burkholderiales</taxon>
        <taxon>Comamonadaceae</taxon>
        <taxon>Polaromonas</taxon>
    </lineage>
</organism>
<comment type="caution">
    <text evidence="6">The sequence shown here is derived from an EMBL/GenBank/DDBJ whole genome shotgun (WGS) entry which is preliminary data.</text>
</comment>
<keyword evidence="3" id="KW-0238">DNA-binding</keyword>
<dbReference type="Gene3D" id="1.10.10.10">
    <property type="entry name" value="Winged helix-like DNA-binding domain superfamily/Winged helix DNA-binding domain"/>
    <property type="match status" value="1"/>
</dbReference>
<dbReference type="EMBL" id="JBHSRS010000018">
    <property type="protein sequence ID" value="MFC6281644.1"/>
    <property type="molecule type" value="Genomic_DNA"/>
</dbReference>
<dbReference type="RefSeq" id="WP_371437256.1">
    <property type="nucleotide sequence ID" value="NZ_JBHSRS010000018.1"/>
</dbReference>
<sequence>MDIRSIDMNLLVVFDAMIEHRSVTRAGEAIGLSQPAMSAAVARLRAWFDDPLFVKTGAEMKATPRALVLAKPVRRVIETVKDEILQRSGFDPQKTDRTFTILMPDIAEVNFLPKLLARLSQAAPDVRVRTVSKSRPAAAEALESGEAELAVGYFPDLHKAGFFKQKLFDSPHVCIVRTRHPTVGDKLTVKQYLSLSHAVVQPEGREHVFELFLEQRGLKRRVLLKLSHFMSLLPVIESSDLIATVPSDLADVCRRYANIRVLDVPIRSPVIAVHQSWHRRFHKDPANVWLRGVIHSLFTAA</sequence>
<dbReference type="InterPro" id="IPR050389">
    <property type="entry name" value="LysR-type_TF"/>
</dbReference>
<reference evidence="7" key="1">
    <citation type="journal article" date="2019" name="Int. J. Syst. Evol. Microbiol.">
        <title>The Global Catalogue of Microorganisms (GCM) 10K type strain sequencing project: providing services to taxonomists for standard genome sequencing and annotation.</title>
        <authorList>
            <consortium name="The Broad Institute Genomics Platform"/>
            <consortium name="The Broad Institute Genome Sequencing Center for Infectious Disease"/>
            <person name="Wu L."/>
            <person name="Ma J."/>
        </authorList>
    </citation>
    <scope>NUCLEOTIDE SEQUENCE [LARGE SCALE GENOMIC DNA]</scope>
    <source>
        <strain evidence="7">CCUG 39402</strain>
    </source>
</reference>
<accession>A0ABW1TVI7</accession>
<dbReference type="Gene3D" id="3.40.190.10">
    <property type="entry name" value="Periplasmic binding protein-like II"/>
    <property type="match status" value="2"/>
</dbReference>
<dbReference type="PANTHER" id="PTHR30118">
    <property type="entry name" value="HTH-TYPE TRANSCRIPTIONAL REGULATOR LEUO-RELATED"/>
    <property type="match status" value="1"/>
</dbReference>
<dbReference type="SUPFAM" id="SSF46785">
    <property type="entry name" value="Winged helix' DNA-binding domain"/>
    <property type="match status" value="1"/>
</dbReference>
<dbReference type="InterPro" id="IPR005119">
    <property type="entry name" value="LysR_subst-bd"/>
</dbReference>
<dbReference type="Proteomes" id="UP001596270">
    <property type="component" value="Unassembled WGS sequence"/>
</dbReference>
<comment type="similarity">
    <text evidence="1">Belongs to the LysR transcriptional regulatory family.</text>
</comment>
<dbReference type="Pfam" id="PF00126">
    <property type="entry name" value="HTH_1"/>
    <property type="match status" value="1"/>
</dbReference>
<dbReference type="PANTHER" id="PTHR30118:SF15">
    <property type="entry name" value="TRANSCRIPTIONAL REGULATORY PROTEIN"/>
    <property type="match status" value="1"/>
</dbReference>
<dbReference type="PRINTS" id="PR00039">
    <property type="entry name" value="HTHLYSR"/>
</dbReference>
<keyword evidence="7" id="KW-1185">Reference proteome</keyword>
<evidence type="ECO:0000256" key="1">
    <source>
        <dbReference type="ARBA" id="ARBA00009437"/>
    </source>
</evidence>
<evidence type="ECO:0000313" key="6">
    <source>
        <dbReference type="EMBL" id="MFC6281644.1"/>
    </source>
</evidence>
<keyword evidence="2" id="KW-0805">Transcription regulation</keyword>
<name>A0ABW1TVI7_9BURK</name>
<dbReference type="InterPro" id="IPR036390">
    <property type="entry name" value="WH_DNA-bd_sf"/>
</dbReference>
<dbReference type="CDD" id="cd08459">
    <property type="entry name" value="PBP2_DntR_NahR_LinR_like"/>
    <property type="match status" value="1"/>
</dbReference>
<dbReference type="InterPro" id="IPR000847">
    <property type="entry name" value="LysR_HTH_N"/>
</dbReference>
<dbReference type="Pfam" id="PF03466">
    <property type="entry name" value="LysR_substrate"/>
    <property type="match status" value="1"/>
</dbReference>
<evidence type="ECO:0000259" key="5">
    <source>
        <dbReference type="PROSITE" id="PS50931"/>
    </source>
</evidence>
<evidence type="ECO:0000256" key="2">
    <source>
        <dbReference type="ARBA" id="ARBA00023015"/>
    </source>
</evidence>
<keyword evidence="4" id="KW-0804">Transcription</keyword>
<evidence type="ECO:0000313" key="7">
    <source>
        <dbReference type="Proteomes" id="UP001596270"/>
    </source>
</evidence>
<dbReference type="PROSITE" id="PS50931">
    <property type="entry name" value="HTH_LYSR"/>
    <property type="match status" value="1"/>
</dbReference>
<evidence type="ECO:0000256" key="4">
    <source>
        <dbReference type="ARBA" id="ARBA00023163"/>
    </source>
</evidence>
<gene>
    <name evidence="6" type="ORF">ACFQND_10405</name>
</gene>
<feature type="domain" description="HTH lysR-type" evidence="5">
    <location>
        <begin position="6"/>
        <end position="63"/>
    </location>
</feature>
<dbReference type="SUPFAM" id="SSF53850">
    <property type="entry name" value="Periplasmic binding protein-like II"/>
    <property type="match status" value="1"/>
</dbReference>
<proteinExistence type="inferred from homology"/>